<reference evidence="1 2" key="1">
    <citation type="submission" date="2016-09" db="EMBL/GenBank/DDBJ databases">
        <authorList>
            <person name="Capua I."/>
            <person name="De Benedictis P."/>
            <person name="Joannis T."/>
            <person name="Lombin L.H."/>
            <person name="Cattoli G."/>
        </authorList>
    </citation>
    <scope>NUCLEOTIDE SEQUENCE [LARGE SCALE GENOMIC DNA]</scope>
    <source>
        <strain evidence="1 2">IMI 309357</strain>
    </source>
</reference>
<name>A0A1G4AMQ3_9PEZI</name>
<sequence length="117" mass="12768">MSPMELSCNTASPAAFSMSLQGSRRKMSDPVVDLHSSFTGGMFENALEKSYGQSPDDEDVDLEGDAFGPLMALAMTAVEDATEQRAEAEEVMLTESPNPMKRCMEEADVVSKRVCYM</sequence>
<comment type="caution">
    <text evidence="1">The sequence shown here is derived from an EMBL/GenBank/DDBJ whole genome shotgun (WGS) entry which is preliminary data.</text>
</comment>
<evidence type="ECO:0000313" key="1">
    <source>
        <dbReference type="EMBL" id="OHE90312.1"/>
    </source>
</evidence>
<accession>A0A1G4AMQ3</accession>
<proteinExistence type="predicted"/>
<dbReference type="OrthoDB" id="4846093at2759"/>
<protein>
    <submittedName>
        <fullName evidence="1">Uncharacterized protein</fullName>
    </submittedName>
</protein>
<gene>
    <name evidence="1" type="ORF">CORC01_14399</name>
</gene>
<dbReference type="EMBL" id="MJBS01000282">
    <property type="protein sequence ID" value="OHE90312.1"/>
    <property type="molecule type" value="Genomic_DNA"/>
</dbReference>
<evidence type="ECO:0000313" key="2">
    <source>
        <dbReference type="Proteomes" id="UP000176998"/>
    </source>
</evidence>
<keyword evidence="2" id="KW-1185">Reference proteome</keyword>
<dbReference type="GeneID" id="34567520"/>
<dbReference type="Proteomes" id="UP000176998">
    <property type="component" value="Unassembled WGS sequence"/>
</dbReference>
<organism evidence="1 2">
    <name type="scientific">Colletotrichum orchidophilum</name>
    <dbReference type="NCBI Taxonomy" id="1209926"/>
    <lineage>
        <taxon>Eukaryota</taxon>
        <taxon>Fungi</taxon>
        <taxon>Dikarya</taxon>
        <taxon>Ascomycota</taxon>
        <taxon>Pezizomycotina</taxon>
        <taxon>Sordariomycetes</taxon>
        <taxon>Hypocreomycetidae</taxon>
        <taxon>Glomerellales</taxon>
        <taxon>Glomerellaceae</taxon>
        <taxon>Colletotrichum</taxon>
    </lineage>
</organism>
<dbReference type="AlphaFoldDB" id="A0A1G4AMQ3"/>
<dbReference type="RefSeq" id="XP_022467489.1">
    <property type="nucleotide sequence ID" value="XM_022626010.1"/>
</dbReference>